<dbReference type="OrthoDB" id="5449954at2"/>
<organism evidence="2 3">
    <name type="scientific">Candidatus Nitrospira nitrificans</name>
    <dbReference type="NCBI Taxonomy" id="1742973"/>
    <lineage>
        <taxon>Bacteria</taxon>
        <taxon>Pseudomonadati</taxon>
        <taxon>Nitrospirota</taxon>
        <taxon>Nitrospiria</taxon>
        <taxon>Nitrospirales</taxon>
        <taxon>Nitrospiraceae</taxon>
        <taxon>Nitrospira</taxon>
    </lineage>
</organism>
<feature type="domain" description="Glycosyltransferase subfamily 4-like N-terminal" evidence="1">
    <location>
        <begin position="16"/>
        <end position="190"/>
    </location>
</feature>
<keyword evidence="2" id="KW-0808">Transferase</keyword>
<name>A0A0S4L761_9BACT</name>
<dbReference type="RefSeq" id="WP_090893901.1">
    <property type="nucleotide sequence ID" value="NZ_CZPZ01000001.1"/>
</dbReference>
<gene>
    <name evidence="2" type="ORF">COMA2_10268</name>
</gene>
<dbReference type="InterPro" id="IPR028098">
    <property type="entry name" value="Glyco_trans_4-like_N"/>
</dbReference>
<accession>A0A0S4L761</accession>
<evidence type="ECO:0000313" key="3">
    <source>
        <dbReference type="Proteomes" id="UP000198736"/>
    </source>
</evidence>
<proteinExistence type="predicted"/>
<protein>
    <submittedName>
        <fullName evidence="2">Putative Glycosyl transferase, group 1</fullName>
    </submittedName>
</protein>
<evidence type="ECO:0000313" key="2">
    <source>
        <dbReference type="EMBL" id="CUS31739.1"/>
    </source>
</evidence>
<evidence type="ECO:0000259" key="1">
    <source>
        <dbReference type="Pfam" id="PF13579"/>
    </source>
</evidence>
<dbReference type="Pfam" id="PF13692">
    <property type="entry name" value="Glyco_trans_1_4"/>
    <property type="match status" value="1"/>
</dbReference>
<dbReference type="EMBL" id="CZPZ01000001">
    <property type="protein sequence ID" value="CUS31739.1"/>
    <property type="molecule type" value="Genomic_DNA"/>
</dbReference>
<sequence length="401" mass="45750">MIVCHIWDADYPWDVRVEKVCDSLAKKHVVHLVCRNSKRRQSYEQTKHLHIHRLPALSSSWGRLNNLIGFPAFCNPLWIYHIWRTVRKVKADVIIVRDLPLALTAIGSGRLLGIPVVVDMAENYPAMIQDLWDRGGFSILNLVVRNPHIIRLVEYLSLRWCDHIIVVVEESRDRLLSAGVPAEKISLVINTPTSARWEEAPSSHDGVVIRDSNSLVLVYLGLLEWPRGIETAIRAMPIIRERIPGARLLIVGTGRHENDFKRLAAELHLLEHVTFLGWLDYVSAIRVILESDIGLVPHHATESWNTTVPNKLFDYMSMGKPVIVSNAKPTERIVEEERCGLVFPDRDFDQFARAVLTLEQASTREEMGRNGKAAIAEKYNWAVDELRLFQALDQVAKGRER</sequence>
<dbReference type="PANTHER" id="PTHR12526">
    <property type="entry name" value="GLYCOSYLTRANSFERASE"/>
    <property type="match status" value="1"/>
</dbReference>
<dbReference type="Pfam" id="PF13579">
    <property type="entry name" value="Glyco_trans_4_4"/>
    <property type="match status" value="1"/>
</dbReference>
<dbReference type="Proteomes" id="UP000198736">
    <property type="component" value="Unassembled WGS sequence"/>
</dbReference>
<keyword evidence="3" id="KW-1185">Reference proteome</keyword>
<dbReference type="Gene3D" id="3.40.50.2000">
    <property type="entry name" value="Glycogen Phosphorylase B"/>
    <property type="match status" value="2"/>
</dbReference>
<dbReference type="AlphaFoldDB" id="A0A0S4L761"/>
<reference evidence="3" key="1">
    <citation type="submission" date="2015-10" db="EMBL/GenBank/DDBJ databases">
        <authorList>
            <person name="Luecker S."/>
            <person name="Luecker S."/>
        </authorList>
    </citation>
    <scope>NUCLEOTIDE SEQUENCE [LARGE SCALE GENOMIC DNA]</scope>
</reference>
<dbReference type="CDD" id="cd03794">
    <property type="entry name" value="GT4_WbuB-like"/>
    <property type="match status" value="1"/>
</dbReference>
<dbReference type="STRING" id="1742973.COMA2_10268"/>
<dbReference type="SUPFAM" id="SSF53756">
    <property type="entry name" value="UDP-Glycosyltransferase/glycogen phosphorylase"/>
    <property type="match status" value="1"/>
</dbReference>
<dbReference type="GO" id="GO:0016757">
    <property type="term" value="F:glycosyltransferase activity"/>
    <property type="evidence" value="ECO:0007669"/>
    <property type="project" value="UniProtKB-ARBA"/>
</dbReference>